<dbReference type="GO" id="GO:0004315">
    <property type="term" value="F:3-oxoacyl-[acyl-carrier-protein] synthase activity"/>
    <property type="evidence" value="ECO:0007669"/>
    <property type="project" value="UniProtKB-EC"/>
</dbReference>
<evidence type="ECO:0000256" key="6">
    <source>
        <dbReference type="ARBA" id="ARBA00022679"/>
    </source>
</evidence>
<evidence type="ECO:0000256" key="5">
    <source>
        <dbReference type="ARBA" id="ARBA00022490"/>
    </source>
</evidence>
<comment type="catalytic activity">
    <reaction evidence="11">
        <text>(3Z)-decenoyl-[ACP] + malonyl-[ACP] + H(+) = 3-oxo-(5Z)-dodecenoyl-[ACP] + holo-[ACP] + CO2</text>
        <dbReference type="Rhea" id="RHEA:54940"/>
        <dbReference type="Rhea" id="RHEA-COMP:9623"/>
        <dbReference type="Rhea" id="RHEA-COMP:9685"/>
        <dbReference type="Rhea" id="RHEA-COMP:9927"/>
        <dbReference type="Rhea" id="RHEA-COMP:14042"/>
        <dbReference type="ChEBI" id="CHEBI:15378"/>
        <dbReference type="ChEBI" id="CHEBI:16526"/>
        <dbReference type="ChEBI" id="CHEBI:64479"/>
        <dbReference type="ChEBI" id="CHEBI:78449"/>
        <dbReference type="ChEBI" id="CHEBI:78798"/>
        <dbReference type="ChEBI" id="CHEBI:138410"/>
    </reaction>
    <physiologicalReaction direction="left-to-right" evidence="11">
        <dbReference type="Rhea" id="RHEA:54941"/>
    </physiologicalReaction>
</comment>
<evidence type="ECO:0000259" key="14">
    <source>
        <dbReference type="PROSITE" id="PS52004"/>
    </source>
</evidence>
<comment type="subunit">
    <text evidence="3">Homodimer.</text>
</comment>
<dbReference type="PROSITE" id="PS52004">
    <property type="entry name" value="KS3_2"/>
    <property type="match status" value="1"/>
</dbReference>
<organism evidence="15 16">
    <name type="scientific">Rhizosphaericola mali</name>
    <dbReference type="NCBI Taxonomy" id="2545455"/>
    <lineage>
        <taxon>Bacteria</taxon>
        <taxon>Pseudomonadati</taxon>
        <taxon>Bacteroidota</taxon>
        <taxon>Chitinophagia</taxon>
        <taxon>Chitinophagales</taxon>
        <taxon>Chitinophagaceae</taxon>
        <taxon>Rhizosphaericola</taxon>
    </lineage>
</organism>
<dbReference type="InterPro" id="IPR016039">
    <property type="entry name" value="Thiolase-like"/>
</dbReference>
<evidence type="ECO:0000256" key="10">
    <source>
        <dbReference type="ARBA" id="ARBA00042143"/>
    </source>
</evidence>
<evidence type="ECO:0000313" key="15">
    <source>
        <dbReference type="EMBL" id="QES90280.1"/>
    </source>
</evidence>
<dbReference type="InterPro" id="IPR000794">
    <property type="entry name" value="Beta-ketoacyl_synthase"/>
</dbReference>
<evidence type="ECO:0000256" key="11">
    <source>
        <dbReference type="ARBA" id="ARBA00048121"/>
    </source>
</evidence>
<evidence type="ECO:0000256" key="3">
    <source>
        <dbReference type="ARBA" id="ARBA00011738"/>
    </source>
</evidence>
<keyword evidence="6 13" id="KW-0808">Transferase</keyword>
<evidence type="ECO:0000256" key="1">
    <source>
        <dbReference type="ARBA" id="ARBA00004496"/>
    </source>
</evidence>
<evidence type="ECO:0000256" key="13">
    <source>
        <dbReference type="RuleBase" id="RU003694"/>
    </source>
</evidence>
<dbReference type="RefSeq" id="WP_131331255.1">
    <property type="nucleotide sequence ID" value="NZ_CP044016.1"/>
</dbReference>
<protein>
    <recommendedName>
        <fullName evidence="8">3-oxoacyl-[acyl-carrier-protein] synthase 1</fullName>
        <ecNumber evidence="4">2.3.1.41</ecNumber>
    </recommendedName>
    <alternativeName>
        <fullName evidence="9">3-oxoacyl-[acyl-carrier-protein] synthase I</fullName>
    </alternativeName>
    <alternativeName>
        <fullName evidence="10">Beta-ketoacyl-ACP synthase I</fullName>
    </alternativeName>
</protein>
<feature type="domain" description="Ketosynthase family 3 (KS3)" evidence="14">
    <location>
        <begin position="3"/>
        <end position="433"/>
    </location>
</feature>
<dbReference type="Proteomes" id="UP000292424">
    <property type="component" value="Chromosome"/>
</dbReference>
<keyword evidence="7" id="KW-0012">Acyltransferase</keyword>
<dbReference type="InterPro" id="IPR020841">
    <property type="entry name" value="PKS_Beta-ketoAc_synthase_dom"/>
</dbReference>
<comment type="similarity">
    <text evidence="2 13">Belongs to the thiolase-like superfamily. Beta-ketoacyl-ACP synthases family.</text>
</comment>
<sequence>MQDRRVVITGIGVVAPNGVNKSLFLDALKKGKTNFKKISNASKLGLGCEYAAIPELSQEAIDNFCKKYRLVKIRSSAVIYGCMAGMEAWLDAGLEVSEKSTGEPLWNAGCIFNSSCGGVEAFAYNYKLAKAGDFKKMGGRVAQQAMNSGISAYMGGILGLGNQVTTYASESNSGTESIINAYNRIKWGLGEIMLAGSTESSSEYVFGLYDTTQREDNSHTTIETKNLTSEEIAMHCFEENAPGGIYGAGAGALVLESLESAINRGAKIYAEILGTNLNSGGQRNDKGLLGLDEHSLEYCIKNTIKKAKINPAIIDLVAGSYPSDDYCQKIEFAATRKALQLTNKSLPYFNTTKSLIGACLAASGAIEAVAAILELNNNFIHGTPRIGDISLDILTHLSASKIPSKMIRKKDLSTILHVNYGVGDVYSSYILKKWKA</sequence>
<dbReference type="InterPro" id="IPR014030">
    <property type="entry name" value="Ketoacyl_synth_N"/>
</dbReference>
<evidence type="ECO:0000256" key="9">
    <source>
        <dbReference type="ARBA" id="ARBA00041620"/>
    </source>
</evidence>
<name>A0A5P2G986_9BACT</name>
<dbReference type="SUPFAM" id="SSF53901">
    <property type="entry name" value="Thiolase-like"/>
    <property type="match status" value="2"/>
</dbReference>
<dbReference type="KEGG" id="arac:E0W69_017020"/>
<dbReference type="GO" id="GO:0005829">
    <property type="term" value="C:cytosol"/>
    <property type="evidence" value="ECO:0007669"/>
    <property type="project" value="TreeGrafter"/>
</dbReference>
<evidence type="ECO:0000256" key="7">
    <source>
        <dbReference type="ARBA" id="ARBA00023315"/>
    </source>
</evidence>
<evidence type="ECO:0000313" key="16">
    <source>
        <dbReference type="Proteomes" id="UP000292424"/>
    </source>
</evidence>
<comment type="catalytic activity">
    <reaction evidence="12">
        <text>a fatty acyl-[ACP] + malonyl-[ACP] + H(+) = a 3-oxoacyl-[ACP] + holo-[ACP] + CO2</text>
        <dbReference type="Rhea" id="RHEA:22836"/>
        <dbReference type="Rhea" id="RHEA-COMP:9623"/>
        <dbReference type="Rhea" id="RHEA-COMP:9685"/>
        <dbReference type="Rhea" id="RHEA-COMP:9916"/>
        <dbReference type="Rhea" id="RHEA-COMP:14125"/>
        <dbReference type="ChEBI" id="CHEBI:15378"/>
        <dbReference type="ChEBI" id="CHEBI:16526"/>
        <dbReference type="ChEBI" id="CHEBI:64479"/>
        <dbReference type="ChEBI" id="CHEBI:78449"/>
        <dbReference type="ChEBI" id="CHEBI:78776"/>
        <dbReference type="ChEBI" id="CHEBI:138651"/>
        <dbReference type="EC" id="2.3.1.41"/>
    </reaction>
    <physiologicalReaction direction="left-to-right" evidence="12">
        <dbReference type="Rhea" id="RHEA:22837"/>
    </physiologicalReaction>
</comment>
<dbReference type="OrthoDB" id="9808669at2"/>
<evidence type="ECO:0000256" key="4">
    <source>
        <dbReference type="ARBA" id="ARBA00013191"/>
    </source>
</evidence>
<dbReference type="Pfam" id="PF02801">
    <property type="entry name" value="Ketoacyl-synt_C"/>
    <property type="match status" value="1"/>
</dbReference>
<dbReference type="Gene3D" id="3.40.47.10">
    <property type="match status" value="2"/>
</dbReference>
<proteinExistence type="inferred from homology"/>
<gene>
    <name evidence="15" type="ORF">E0W69_017020</name>
</gene>
<evidence type="ECO:0000256" key="8">
    <source>
        <dbReference type="ARBA" id="ARBA00039450"/>
    </source>
</evidence>
<dbReference type="AlphaFoldDB" id="A0A5P2G986"/>
<evidence type="ECO:0000256" key="12">
    <source>
        <dbReference type="ARBA" id="ARBA00048506"/>
    </source>
</evidence>
<evidence type="ECO:0000256" key="2">
    <source>
        <dbReference type="ARBA" id="ARBA00008467"/>
    </source>
</evidence>
<comment type="subcellular location">
    <subcellularLocation>
        <location evidence="1">Cytoplasm</location>
    </subcellularLocation>
</comment>
<dbReference type="Pfam" id="PF00109">
    <property type="entry name" value="ketoacyl-synt"/>
    <property type="match status" value="1"/>
</dbReference>
<dbReference type="GO" id="GO:0006633">
    <property type="term" value="P:fatty acid biosynthetic process"/>
    <property type="evidence" value="ECO:0007669"/>
    <property type="project" value="TreeGrafter"/>
</dbReference>
<dbReference type="PANTHER" id="PTHR11712">
    <property type="entry name" value="POLYKETIDE SYNTHASE-RELATED"/>
    <property type="match status" value="1"/>
</dbReference>
<dbReference type="InterPro" id="IPR014031">
    <property type="entry name" value="Ketoacyl_synth_C"/>
</dbReference>
<dbReference type="EC" id="2.3.1.41" evidence="4"/>
<reference evidence="15 16" key="1">
    <citation type="submission" date="2019-09" db="EMBL/GenBank/DDBJ databases">
        <title>Complete genome sequence of Arachidicoccus sp. B3-10 isolated from apple orchard soil.</title>
        <authorList>
            <person name="Kim H.S."/>
            <person name="Han K.-I."/>
            <person name="Suh M.K."/>
            <person name="Lee K.C."/>
            <person name="Eom M.K."/>
            <person name="Kim J.-S."/>
            <person name="Kang S.W."/>
            <person name="Sin Y."/>
            <person name="Lee J.-S."/>
        </authorList>
    </citation>
    <scope>NUCLEOTIDE SEQUENCE [LARGE SCALE GENOMIC DNA]</scope>
    <source>
        <strain evidence="15 16">B3-10</strain>
    </source>
</reference>
<dbReference type="PANTHER" id="PTHR11712:SF306">
    <property type="entry name" value="3-OXOACYL-[ACYL-CARRIER-PROTEIN] SYNTHASE 1"/>
    <property type="match status" value="1"/>
</dbReference>
<keyword evidence="16" id="KW-1185">Reference proteome</keyword>
<accession>A0A5P2G986</accession>
<dbReference type="EMBL" id="CP044016">
    <property type="protein sequence ID" value="QES90280.1"/>
    <property type="molecule type" value="Genomic_DNA"/>
</dbReference>
<keyword evidence="5" id="KW-0963">Cytoplasm</keyword>